<name>A0ABQ9WPQ8_9EUKA</name>
<keyword evidence="3" id="KW-1185">Reference proteome</keyword>
<comment type="caution">
    <text evidence="2">The sequence shown here is derived from an EMBL/GenBank/DDBJ whole genome shotgun (WGS) entry which is preliminary data.</text>
</comment>
<evidence type="ECO:0000313" key="2">
    <source>
        <dbReference type="EMBL" id="KAK2941460.1"/>
    </source>
</evidence>
<evidence type="ECO:0000256" key="1">
    <source>
        <dbReference type="SAM" id="MobiDB-lite"/>
    </source>
</evidence>
<protein>
    <submittedName>
        <fullName evidence="2">Uncharacterized protein</fullName>
    </submittedName>
</protein>
<evidence type="ECO:0000313" key="3">
    <source>
        <dbReference type="Proteomes" id="UP001281761"/>
    </source>
</evidence>
<dbReference type="EMBL" id="JARBJD010000499">
    <property type="protein sequence ID" value="KAK2941460.1"/>
    <property type="molecule type" value="Genomic_DNA"/>
</dbReference>
<accession>A0ABQ9WPQ8</accession>
<feature type="region of interest" description="Disordered" evidence="1">
    <location>
        <begin position="1"/>
        <end position="30"/>
    </location>
</feature>
<organism evidence="2 3">
    <name type="scientific">Blattamonas nauphoetae</name>
    <dbReference type="NCBI Taxonomy" id="2049346"/>
    <lineage>
        <taxon>Eukaryota</taxon>
        <taxon>Metamonada</taxon>
        <taxon>Preaxostyla</taxon>
        <taxon>Oxymonadida</taxon>
        <taxon>Blattamonas</taxon>
    </lineage>
</organism>
<reference evidence="2 3" key="1">
    <citation type="journal article" date="2022" name="bioRxiv">
        <title>Genomics of Preaxostyla Flagellates Illuminates Evolutionary Transitions and the Path Towards Mitochondrial Loss.</title>
        <authorList>
            <person name="Novak L.V.F."/>
            <person name="Treitli S.C."/>
            <person name="Pyrih J."/>
            <person name="Halakuc P."/>
            <person name="Pipaliya S.V."/>
            <person name="Vacek V."/>
            <person name="Brzon O."/>
            <person name="Soukal P."/>
            <person name="Eme L."/>
            <person name="Dacks J.B."/>
            <person name="Karnkowska A."/>
            <person name="Elias M."/>
            <person name="Hampl V."/>
        </authorList>
    </citation>
    <scope>NUCLEOTIDE SEQUENCE [LARGE SCALE GENOMIC DNA]</scope>
    <source>
        <strain evidence="2">NAU3</strain>
        <tissue evidence="2">Gut</tissue>
    </source>
</reference>
<dbReference type="Proteomes" id="UP001281761">
    <property type="component" value="Unassembled WGS sequence"/>
</dbReference>
<gene>
    <name evidence="2" type="ORF">BLNAU_23638</name>
</gene>
<sequence>MTVATESDADDHEWELSADGSRADKDEGRNSNKTTLAMTFIHKEGEVDYIPQFAAILTDRTRVKAKTRHTSAKDEPLLSMTFTRGVKVRQAQTTYDNDVGPRRNQIDLSASMPPGTNTTQISTLYPSHFPILIHSGSFPSTITVGGGTHCK</sequence>
<proteinExistence type="predicted"/>
<feature type="compositionally biased region" description="Basic and acidic residues" evidence="1">
    <location>
        <begin position="21"/>
        <end position="30"/>
    </location>
</feature>